<sequence length="78" mass="9173">MTGAGIYIANIYGFVFLYSVVTISNFQICFSMLNEIDPLYLQYECDSIKTINTKMYYRLNVNSLLNTMLCKEYYEFNT</sequence>
<dbReference type="EMBL" id="MK797984">
    <property type="protein sequence ID" value="QCG76322.1"/>
    <property type="molecule type" value="Genomic_DNA"/>
</dbReference>
<keyword evidence="1" id="KW-1133">Transmembrane helix</keyword>
<keyword evidence="3" id="KW-1185">Reference proteome</keyword>
<proteinExistence type="predicted"/>
<evidence type="ECO:0000256" key="1">
    <source>
        <dbReference type="SAM" id="Phobius"/>
    </source>
</evidence>
<keyword evidence="1" id="KW-0472">Membrane</keyword>
<evidence type="ECO:0000313" key="3">
    <source>
        <dbReference type="Proteomes" id="UP000316733"/>
    </source>
</evidence>
<organism evidence="2 3">
    <name type="scientific">Pseudomonas phage vB_PaeM_PA5oct</name>
    <dbReference type="NCBI Taxonomy" id="2163605"/>
    <lineage>
        <taxon>Viruses</taxon>
        <taxon>Duplodnaviria</taxon>
        <taxon>Heunggongvirae</taxon>
        <taxon>Uroviricota</taxon>
        <taxon>Caudoviricetes</taxon>
        <taxon>Arenbergviridae</taxon>
        <taxon>Wroclawvirus</taxon>
        <taxon>Wroclawvirus PA5oct</taxon>
    </lineage>
</organism>
<dbReference type="Proteomes" id="UP000316733">
    <property type="component" value="Segment"/>
</dbReference>
<evidence type="ECO:0000313" key="2">
    <source>
        <dbReference type="EMBL" id="QCG76322.1"/>
    </source>
</evidence>
<keyword evidence="1" id="KW-0812">Transmembrane</keyword>
<name>A0A4Y5JWM7_9CAUD</name>
<feature type="transmembrane region" description="Helical" evidence="1">
    <location>
        <begin position="6"/>
        <end position="26"/>
    </location>
</feature>
<reference evidence="3" key="1">
    <citation type="journal article" date="2020" name="bioRxiv">
        <title>Integrative omics analysis of Pseudomonas aeruginosa virus PA5oct highlights the molecular complexity of jumbo phages.</title>
        <authorList>
            <person name="Lood C."/>
            <person name="Danis-Wlodarczyk K."/>
            <person name="Blasdel B.G."/>
            <person name="Jang H.B."/>
            <person name="Vandenheuvel D."/>
            <person name="Briers Y."/>
            <person name="Noben J.-P."/>
            <person name="van Noort V."/>
            <person name="Drulis-Kawa Z."/>
            <person name="Lavigne R."/>
        </authorList>
    </citation>
    <scope>NUCLEOTIDE SEQUENCE [LARGE SCALE GENOMIC DNA]</scope>
</reference>
<protein>
    <submittedName>
        <fullName evidence="2">Uncharacterized protein</fullName>
    </submittedName>
</protein>
<accession>A0A4Y5JWM7</accession>
<gene>
    <name evidence="2" type="ORF">EST35_0454</name>
</gene>